<reference evidence="8 9" key="1">
    <citation type="journal article" date="2011" name="Proc. Natl. Acad. Sci. U.S.A.">
        <title>Evolutionary erosion of yeast sex chromosomes by mating-type switching accidents.</title>
        <authorList>
            <person name="Gordon J.L."/>
            <person name="Armisen D."/>
            <person name="Proux-Wera E."/>
            <person name="Oheigeartaigh S.S."/>
            <person name="Byrne K.P."/>
            <person name="Wolfe K.H."/>
        </authorList>
    </citation>
    <scope>NUCLEOTIDE SEQUENCE [LARGE SCALE GENOMIC DNA]</scope>
    <source>
        <strain evidence="9">ATCC 24235 / CBS 4417 / NBRC 1672 / NRRL Y-8282 / UCD 70-5</strain>
    </source>
</reference>
<protein>
    <recommendedName>
        <fullName evidence="7">Telomere-associated protein Rif1 N-terminal domain-containing protein</fullName>
    </recommendedName>
</protein>
<keyword evidence="6" id="KW-0131">Cell cycle</keyword>
<evidence type="ECO:0000259" key="7">
    <source>
        <dbReference type="Pfam" id="PF12231"/>
    </source>
</evidence>
<keyword evidence="4" id="KW-0779">Telomere</keyword>
<dbReference type="GO" id="GO:0000723">
    <property type="term" value="P:telomere maintenance"/>
    <property type="evidence" value="ECO:0007669"/>
    <property type="project" value="TreeGrafter"/>
</dbReference>
<dbReference type="HOGENOM" id="CLU_002800_0_0_1"/>
<dbReference type="RefSeq" id="XP_003688540.1">
    <property type="nucleotide sequence ID" value="XM_003688492.1"/>
</dbReference>
<comment type="subcellular location">
    <subcellularLocation>
        <location evidence="2">Chromosome</location>
        <location evidence="2">Telomere</location>
    </subcellularLocation>
    <subcellularLocation>
        <location evidence="1">Nucleus</location>
    </subcellularLocation>
</comment>
<dbReference type="PANTHER" id="PTHR22928:SF3">
    <property type="entry name" value="TELOMERE-ASSOCIATED PROTEIN RIF1"/>
    <property type="match status" value="1"/>
</dbReference>
<keyword evidence="9" id="KW-1185">Reference proteome</keyword>
<feature type="domain" description="Telomere-associated protein Rif1 N-terminal" evidence="7">
    <location>
        <begin position="231"/>
        <end position="644"/>
    </location>
</feature>
<dbReference type="GO" id="GO:0140445">
    <property type="term" value="C:chromosome, telomeric repeat region"/>
    <property type="evidence" value="ECO:0007669"/>
    <property type="project" value="TreeGrafter"/>
</dbReference>
<evidence type="ECO:0000256" key="3">
    <source>
        <dbReference type="ARBA" id="ARBA00022454"/>
    </source>
</evidence>
<dbReference type="InterPro" id="IPR022031">
    <property type="entry name" value="Rif1_N"/>
</dbReference>
<name>G8C1S8_TETPH</name>
<dbReference type="Proteomes" id="UP000005666">
    <property type="component" value="Chromosome 15"/>
</dbReference>
<evidence type="ECO:0000256" key="2">
    <source>
        <dbReference type="ARBA" id="ARBA00004574"/>
    </source>
</evidence>
<evidence type="ECO:0000256" key="1">
    <source>
        <dbReference type="ARBA" id="ARBA00004123"/>
    </source>
</evidence>
<keyword evidence="3" id="KW-0158">Chromosome</keyword>
<dbReference type="EMBL" id="HE612870">
    <property type="protein sequence ID" value="CCE66106.1"/>
    <property type="molecule type" value="Genomic_DNA"/>
</dbReference>
<dbReference type="PANTHER" id="PTHR22928">
    <property type="entry name" value="TELOMERE-ASSOCIATED PROTEIN RIF1"/>
    <property type="match status" value="1"/>
</dbReference>
<accession>G8C1S8</accession>
<evidence type="ECO:0000313" key="8">
    <source>
        <dbReference type="EMBL" id="CCE66106.1"/>
    </source>
</evidence>
<sequence length="1466" mass="168239">MIEGSPIANTVTKSKALDLLERQLTDRAKRNSPLQHQRTKSISPIKRFNYGNDDSMAMKSPTAKKRKVNNNNESLVLVDPISNKEDIMQTKLELQKVELMQPVLYKIKPAVDIVESSKNKSVAFSDQIELSPSNFNINSSPKLLGSASKPSKSILRNSQTENDQTINKLNFTNNTELNFTLYKLSNNPFDLKFWVKGEIHSLRNINDIQEYKDIIDGGIHILKGTDDINKARKFEIYATFNNIIPIVTSKTMNDIIDHKIDYLLKSLSILLDLAIEDIKIVQTSLLSSSDKKNPFITRLYVQMVRFLGNIASNFRIVKWLDENPASLKTLKDFYQLSLAVLTHENSNKLIITAQITFLKDEKFSSYYLDKNEINAVIDAIIHIKEIPSTNLTCEKLLLIKQLISKHPTLMISNSLKWLPQEVIYRILVEKEPYTLKVLSTTISVLLDLLKRCMDNPKGHNEVYECVNVQPVKKCLPKQYFDQLQTVYPTLTDTSTIGELLQEYTLYLIEVEGEFKLAMDLWLSMVALLYNNPTKLPLLLLSEKDSKWLHINKDVIKSTHEGRLHAIKSWRVVTYIAFTNFKKITDVNKPVMLRLLRMPLMHITGSNCNATSETGFLYHLTGIIFTFCSVSKSLSNRDFDLIWTDLIKPIYDSIYSQNFTSSFIEYSSALLQNAFDINKREKIGYRDVHPVKVIASIGVSPNNIAPLSLGHIKASFVEITDLLINITINNPFDYENNLQTLNNILKNIPERFYSQYDMLNKYKSVLKVIIEGNKLKKCTLVIESYLIQLILSFKKLLFLDKPEILIDILSIVTEKFQNSPELVMNITKALFKDRKSSISEYTVAKIILSLNDEISTLYITNWIGSTLIPKNINQIDFVSILQILNKVATKPVISNVLDLCGRMEMPPDLSAVIDFSHWSEDCVEYFIKIYTSKFPENTVTLLMPTILNYIATNEAFFGNLVRHLYDNNSYQLIKDILEKNPSYVVHLENIISADTKNLLTPMNFNYYVINLTNYSSSLSQYLIRCIFDSNAPRQNKAAFVEYILPSSQTKSLDDQKNIAIVTLFNYYCENKNWEKLNDLLLLILERKHINLLSVTLNSQLKGCMEYLTPMTLVTIAIKCQIMKKEIFEIIKSSFENKEYSFNCDLIFNLLKEKKYQLFTSIIDEFCKFLTVKQLSRSTEEQDAAISLFNSFLDLLLRQGMKKVDACINSLLIHMDRNKNDHYIKISKSILTNPLFMSRRLRNTKCHKILSAKLEFWFDPTAGTIVESISTISEKIPNIPLVSFKLNTAKNTSSVVNGITDLHNAKLLHSDRFEEESTQREFSPIKLNFDNSKVNNSRTEFVTSTQSISYNEVQVQATQDQRNTIESTQIPVFSSIIENPTSKRISSQIKKSDISNNDIDGDSELPEVDDADISIIETIKFPIFNSKRNIRNPSNMSSDVLLSEDYTERPQKKELQSSEKKNLLIVRY</sequence>
<evidence type="ECO:0000256" key="6">
    <source>
        <dbReference type="ARBA" id="ARBA00023306"/>
    </source>
</evidence>
<dbReference type="KEGG" id="tpf:TPHA_0O01380"/>
<proteinExistence type="predicted"/>
<dbReference type="OrthoDB" id="4070686at2759"/>
<dbReference type="Pfam" id="PF12231">
    <property type="entry name" value="Rif1_N"/>
    <property type="match status" value="1"/>
</dbReference>
<dbReference type="GO" id="GO:0005634">
    <property type="term" value="C:nucleus"/>
    <property type="evidence" value="ECO:0007669"/>
    <property type="project" value="UniProtKB-SubCell"/>
</dbReference>
<dbReference type="eggNOG" id="ENOG502QPT7">
    <property type="taxonomic scope" value="Eukaryota"/>
</dbReference>
<dbReference type="OMA" id="MKLEYYT"/>
<dbReference type="STRING" id="1071381.G8C1S8"/>
<evidence type="ECO:0000313" key="9">
    <source>
        <dbReference type="Proteomes" id="UP000005666"/>
    </source>
</evidence>
<keyword evidence="5" id="KW-0539">Nucleus</keyword>
<evidence type="ECO:0000256" key="5">
    <source>
        <dbReference type="ARBA" id="ARBA00023242"/>
    </source>
</evidence>
<organism evidence="8 9">
    <name type="scientific">Tetrapisispora phaffii (strain ATCC 24235 / CBS 4417 / NBRC 1672 / NRRL Y-8282 / UCD 70-5)</name>
    <name type="common">Yeast</name>
    <name type="synonym">Fabospora phaffii</name>
    <dbReference type="NCBI Taxonomy" id="1071381"/>
    <lineage>
        <taxon>Eukaryota</taxon>
        <taxon>Fungi</taxon>
        <taxon>Dikarya</taxon>
        <taxon>Ascomycota</taxon>
        <taxon>Saccharomycotina</taxon>
        <taxon>Saccharomycetes</taxon>
        <taxon>Saccharomycetales</taxon>
        <taxon>Saccharomycetaceae</taxon>
        <taxon>Tetrapisispora</taxon>
    </lineage>
</organism>
<evidence type="ECO:0000256" key="4">
    <source>
        <dbReference type="ARBA" id="ARBA00022895"/>
    </source>
</evidence>
<gene>
    <name evidence="8" type="primary">TPHA0O01380</name>
    <name evidence="8" type="ordered locus">TPHA_0O01380</name>
</gene>
<dbReference type="GeneID" id="11530585"/>